<evidence type="ECO:0000313" key="2">
    <source>
        <dbReference type="Proteomes" id="UP000031668"/>
    </source>
</evidence>
<keyword evidence="2" id="KW-1185">Reference proteome</keyword>
<name>A0A0C2MDU0_THEKT</name>
<dbReference type="Proteomes" id="UP000031668">
    <property type="component" value="Unassembled WGS sequence"/>
</dbReference>
<gene>
    <name evidence="1" type="ORF">RF11_02736</name>
</gene>
<reference evidence="1 2" key="1">
    <citation type="journal article" date="2014" name="Genome Biol. Evol.">
        <title>The genome of the myxosporean Thelohanellus kitauei shows adaptations to nutrient acquisition within its fish host.</title>
        <authorList>
            <person name="Yang Y."/>
            <person name="Xiong J."/>
            <person name="Zhou Z."/>
            <person name="Huo F."/>
            <person name="Miao W."/>
            <person name="Ran C."/>
            <person name="Liu Y."/>
            <person name="Zhang J."/>
            <person name="Feng J."/>
            <person name="Wang M."/>
            <person name="Wang M."/>
            <person name="Wang L."/>
            <person name="Yao B."/>
        </authorList>
    </citation>
    <scope>NUCLEOTIDE SEQUENCE [LARGE SCALE GENOMIC DNA]</scope>
    <source>
        <strain evidence="1">Wuqing</strain>
    </source>
</reference>
<protein>
    <submittedName>
        <fullName evidence="1">Uncharacterized protein</fullName>
    </submittedName>
</protein>
<dbReference type="AlphaFoldDB" id="A0A0C2MDU0"/>
<organism evidence="1 2">
    <name type="scientific">Thelohanellus kitauei</name>
    <name type="common">Myxosporean</name>
    <dbReference type="NCBI Taxonomy" id="669202"/>
    <lineage>
        <taxon>Eukaryota</taxon>
        <taxon>Metazoa</taxon>
        <taxon>Cnidaria</taxon>
        <taxon>Myxozoa</taxon>
        <taxon>Myxosporea</taxon>
        <taxon>Bivalvulida</taxon>
        <taxon>Platysporina</taxon>
        <taxon>Myxobolidae</taxon>
        <taxon>Thelohanellus</taxon>
    </lineage>
</organism>
<comment type="caution">
    <text evidence="1">The sequence shown here is derived from an EMBL/GenBank/DDBJ whole genome shotgun (WGS) entry which is preliminary data.</text>
</comment>
<accession>A0A0C2MDU0</accession>
<evidence type="ECO:0000313" key="1">
    <source>
        <dbReference type="EMBL" id="KII65316.1"/>
    </source>
</evidence>
<sequence>MYSAFIDKTLYLNPLSEFFKVLMYYMEKKLRLAEIWDIIENETTARQQGQIIHFDSIITSGSPSYCVDEIISAMWEEGWVKINIAKTAVILNEKYGIFYQLELPYVKYVPSFGLVKSESLQISSRLKNRPRVELSYGDVIDIAQRWKNPAKNREKKSLSEDPKVCKVKYSVQVSVFHTTFSNPKQFYTEKKHLSQKPFSATSQKVSKINAQELP</sequence>
<proteinExistence type="predicted"/>
<dbReference type="EMBL" id="JWZT01003910">
    <property type="protein sequence ID" value="KII65316.1"/>
    <property type="molecule type" value="Genomic_DNA"/>
</dbReference>